<name>A0A804N2H2_MAIZE</name>
<organism evidence="2 3">
    <name type="scientific">Zea mays</name>
    <name type="common">Maize</name>
    <dbReference type="NCBI Taxonomy" id="4577"/>
    <lineage>
        <taxon>Eukaryota</taxon>
        <taxon>Viridiplantae</taxon>
        <taxon>Streptophyta</taxon>
        <taxon>Embryophyta</taxon>
        <taxon>Tracheophyta</taxon>
        <taxon>Spermatophyta</taxon>
        <taxon>Magnoliopsida</taxon>
        <taxon>Liliopsida</taxon>
        <taxon>Poales</taxon>
        <taxon>Poaceae</taxon>
        <taxon>PACMAD clade</taxon>
        <taxon>Panicoideae</taxon>
        <taxon>Andropogonodae</taxon>
        <taxon>Andropogoneae</taxon>
        <taxon>Tripsacinae</taxon>
        <taxon>Zea</taxon>
    </lineage>
</organism>
<reference evidence="2" key="2">
    <citation type="submission" date="2019-07" db="EMBL/GenBank/DDBJ databases">
        <authorList>
            <person name="Seetharam A."/>
            <person name="Woodhouse M."/>
            <person name="Cannon E."/>
        </authorList>
    </citation>
    <scope>NUCLEOTIDE SEQUENCE [LARGE SCALE GENOMIC DNA]</scope>
    <source>
        <strain evidence="2">cv. B73</strain>
    </source>
</reference>
<feature type="transmembrane region" description="Helical" evidence="1">
    <location>
        <begin position="76"/>
        <end position="99"/>
    </location>
</feature>
<dbReference type="AlphaFoldDB" id="A0A804N2H2"/>
<proteinExistence type="predicted"/>
<reference evidence="2" key="3">
    <citation type="submission" date="2021-05" db="UniProtKB">
        <authorList>
            <consortium name="EnsemblPlants"/>
        </authorList>
    </citation>
    <scope>IDENTIFICATION</scope>
    <source>
        <strain evidence="2">cv. B73</strain>
    </source>
</reference>
<keyword evidence="1" id="KW-1133">Transmembrane helix</keyword>
<dbReference type="EnsemblPlants" id="Zm00001eb129740_T001">
    <property type="protein sequence ID" value="Zm00001eb129740_P001"/>
    <property type="gene ID" value="Zm00001eb129740"/>
</dbReference>
<evidence type="ECO:0000313" key="2">
    <source>
        <dbReference type="EnsemblPlants" id="Zm00001eb129740_P001"/>
    </source>
</evidence>
<protein>
    <submittedName>
        <fullName evidence="2">Uncharacterized protein</fullName>
    </submittedName>
</protein>
<evidence type="ECO:0000313" key="3">
    <source>
        <dbReference type="Proteomes" id="UP000007305"/>
    </source>
</evidence>
<sequence length="102" mass="11706">MRCFRSCWSATHAGFLHRARRSTTKTWSYDAIPKYDGFHYSSTEIMARFNRGYADGELIRYGVLGSWLCGDVWNSLVIMVMLMELILLPLDGLIGYFALLTV</sequence>
<reference evidence="3" key="1">
    <citation type="submission" date="2015-12" db="EMBL/GenBank/DDBJ databases">
        <title>Update maize B73 reference genome by single molecule sequencing technologies.</title>
        <authorList>
            <consortium name="Maize Genome Sequencing Project"/>
            <person name="Ware D."/>
        </authorList>
    </citation>
    <scope>NUCLEOTIDE SEQUENCE [LARGE SCALE GENOMIC DNA]</scope>
    <source>
        <strain evidence="3">cv. B73</strain>
    </source>
</reference>
<dbReference type="InParanoid" id="A0A804N2H2"/>
<dbReference type="Gramene" id="Zm00001eb129740_T001">
    <property type="protein sequence ID" value="Zm00001eb129740_P001"/>
    <property type="gene ID" value="Zm00001eb129740"/>
</dbReference>
<dbReference type="Proteomes" id="UP000007305">
    <property type="component" value="Chromosome 3"/>
</dbReference>
<accession>A0A804N2H2</accession>
<keyword evidence="1" id="KW-0812">Transmembrane</keyword>
<evidence type="ECO:0000256" key="1">
    <source>
        <dbReference type="SAM" id="Phobius"/>
    </source>
</evidence>
<keyword evidence="3" id="KW-1185">Reference proteome</keyword>
<keyword evidence="1" id="KW-0472">Membrane</keyword>